<evidence type="ECO:0000259" key="2">
    <source>
        <dbReference type="Pfam" id="PF25298"/>
    </source>
</evidence>
<feature type="domain" description="FP protein C-terminal" evidence="2">
    <location>
        <begin position="328"/>
        <end position="378"/>
    </location>
</feature>
<comment type="caution">
    <text evidence="3">The sequence shown here is derived from an EMBL/GenBank/DDBJ whole genome shotgun (WGS) entry which is preliminary data.</text>
</comment>
<evidence type="ECO:0000313" key="3">
    <source>
        <dbReference type="EMBL" id="KAG6451364.1"/>
    </source>
</evidence>
<proteinExistence type="predicted"/>
<gene>
    <name evidence="3" type="ORF">O3G_MSEX007092</name>
</gene>
<dbReference type="EMBL" id="JH668405">
    <property type="protein sequence ID" value="KAG6451364.1"/>
    <property type="molecule type" value="Genomic_DNA"/>
</dbReference>
<evidence type="ECO:0000313" key="4">
    <source>
        <dbReference type="Proteomes" id="UP000791440"/>
    </source>
</evidence>
<reference evidence="3" key="1">
    <citation type="journal article" date="2016" name="Insect Biochem. Mol. Biol.">
        <title>Multifaceted biological insights from a draft genome sequence of the tobacco hornworm moth, Manduca sexta.</title>
        <authorList>
            <person name="Kanost M.R."/>
            <person name="Arrese E.L."/>
            <person name="Cao X."/>
            <person name="Chen Y.R."/>
            <person name="Chellapilla S."/>
            <person name="Goldsmith M.R."/>
            <person name="Grosse-Wilde E."/>
            <person name="Heckel D.G."/>
            <person name="Herndon N."/>
            <person name="Jiang H."/>
            <person name="Papanicolaou A."/>
            <person name="Qu J."/>
            <person name="Soulages J.L."/>
            <person name="Vogel H."/>
            <person name="Walters J."/>
            <person name="Waterhouse R.M."/>
            <person name="Ahn S.J."/>
            <person name="Almeida F.C."/>
            <person name="An C."/>
            <person name="Aqrawi P."/>
            <person name="Bretschneider A."/>
            <person name="Bryant W.B."/>
            <person name="Bucks S."/>
            <person name="Chao H."/>
            <person name="Chevignon G."/>
            <person name="Christen J.M."/>
            <person name="Clarke D.F."/>
            <person name="Dittmer N.T."/>
            <person name="Ferguson L.C.F."/>
            <person name="Garavelou S."/>
            <person name="Gordon K.H.J."/>
            <person name="Gunaratna R.T."/>
            <person name="Han Y."/>
            <person name="Hauser F."/>
            <person name="He Y."/>
            <person name="Heidel-Fischer H."/>
            <person name="Hirsh A."/>
            <person name="Hu Y."/>
            <person name="Jiang H."/>
            <person name="Kalra D."/>
            <person name="Klinner C."/>
            <person name="Konig C."/>
            <person name="Kovar C."/>
            <person name="Kroll A.R."/>
            <person name="Kuwar S.S."/>
            <person name="Lee S.L."/>
            <person name="Lehman R."/>
            <person name="Li K."/>
            <person name="Li Z."/>
            <person name="Liang H."/>
            <person name="Lovelace S."/>
            <person name="Lu Z."/>
            <person name="Mansfield J.H."/>
            <person name="McCulloch K.J."/>
            <person name="Mathew T."/>
            <person name="Morton B."/>
            <person name="Muzny D.M."/>
            <person name="Neunemann D."/>
            <person name="Ongeri F."/>
            <person name="Pauchet Y."/>
            <person name="Pu L.L."/>
            <person name="Pyrousis I."/>
            <person name="Rao X.J."/>
            <person name="Redding A."/>
            <person name="Roesel C."/>
            <person name="Sanchez-Gracia A."/>
            <person name="Schaack S."/>
            <person name="Shukla A."/>
            <person name="Tetreau G."/>
            <person name="Wang Y."/>
            <person name="Xiong G.H."/>
            <person name="Traut W."/>
            <person name="Walsh T.K."/>
            <person name="Worley K.C."/>
            <person name="Wu D."/>
            <person name="Wu W."/>
            <person name="Wu Y.Q."/>
            <person name="Zhang X."/>
            <person name="Zou Z."/>
            <person name="Zucker H."/>
            <person name="Briscoe A.D."/>
            <person name="Burmester T."/>
            <person name="Clem R.J."/>
            <person name="Feyereisen R."/>
            <person name="Grimmelikhuijzen C.J.P."/>
            <person name="Hamodrakas S.J."/>
            <person name="Hansson B.S."/>
            <person name="Huguet E."/>
            <person name="Jermiin L.S."/>
            <person name="Lan Q."/>
            <person name="Lehman H.K."/>
            <person name="Lorenzen M."/>
            <person name="Merzendorfer H."/>
            <person name="Michalopoulos I."/>
            <person name="Morton D.B."/>
            <person name="Muthukrishnan S."/>
            <person name="Oakeshott J.G."/>
            <person name="Palmer W."/>
            <person name="Park Y."/>
            <person name="Passarelli A.L."/>
            <person name="Rozas J."/>
            <person name="Schwartz L.M."/>
            <person name="Smith W."/>
            <person name="Southgate A."/>
            <person name="Vilcinskas A."/>
            <person name="Vogt R."/>
            <person name="Wang P."/>
            <person name="Werren J."/>
            <person name="Yu X.Q."/>
            <person name="Zhou J.J."/>
            <person name="Brown S.J."/>
            <person name="Scherer S.E."/>
            <person name="Richards S."/>
            <person name="Blissard G.W."/>
        </authorList>
    </citation>
    <scope>NUCLEOTIDE SEQUENCE</scope>
</reference>
<dbReference type="Proteomes" id="UP000791440">
    <property type="component" value="Unassembled WGS sequence"/>
</dbReference>
<reference evidence="3" key="2">
    <citation type="submission" date="2020-12" db="EMBL/GenBank/DDBJ databases">
        <authorList>
            <person name="Kanost M."/>
        </authorList>
    </citation>
    <scope>NUCLEOTIDE SEQUENCE</scope>
</reference>
<feature type="region of interest" description="Disordered" evidence="1">
    <location>
        <begin position="83"/>
        <end position="103"/>
    </location>
</feature>
<dbReference type="Pfam" id="PF25298">
    <property type="entry name" value="Baculo_FP_2nd"/>
    <property type="match status" value="1"/>
</dbReference>
<organism evidence="3 4">
    <name type="scientific">Manduca sexta</name>
    <name type="common">Tobacco hawkmoth</name>
    <name type="synonym">Tobacco hornworm</name>
    <dbReference type="NCBI Taxonomy" id="7130"/>
    <lineage>
        <taxon>Eukaryota</taxon>
        <taxon>Metazoa</taxon>
        <taxon>Ecdysozoa</taxon>
        <taxon>Arthropoda</taxon>
        <taxon>Hexapoda</taxon>
        <taxon>Insecta</taxon>
        <taxon>Pterygota</taxon>
        <taxon>Neoptera</taxon>
        <taxon>Endopterygota</taxon>
        <taxon>Lepidoptera</taxon>
        <taxon>Glossata</taxon>
        <taxon>Ditrysia</taxon>
        <taxon>Bombycoidea</taxon>
        <taxon>Sphingidae</taxon>
        <taxon>Sphinginae</taxon>
        <taxon>Sphingini</taxon>
        <taxon>Manduca</taxon>
    </lineage>
</organism>
<protein>
    <recommendedName>
        <fullName evidence="2">FP protein C-terminal domain-containing protein</fullName>
    </recommendedName>
</protein>
<sequence length="379" mass="42858">MTSITAPAMSIVCSGCRHKIVNRDFLKCHLCLLTYDILCANISQKIFTAMSKEQKGAWKCPACRSMQPKTSCIDTPLRPPPRCNDNKSTALAPGPDYATSPAYDNVTIRSKTRGTIEPPSCTLHCEETMRALIRQELKDVLSGYIDEHLKEPLQGIKSIGEALQSIKESMEFINHKFEELKTECITNSKKIRDLVVENEGLISTVRTLTARVNQIDQLSRSANLEIQCVPESRSENVFKIVEQLGRTVKCNISENDIQYCSRIAKKTSQSSRPRSILLKLNSTRLRDALLAAVIKYNRSNPTEKLQTRDLGIGGSKSLPVFVSEHLSPEMKSLHAAARQRGRELQYKYVWTRAGRIYMRKEDTSPYIYVKDQETLDRLT</sequence>
<keyword evidence="4" id="KW-1185">Reference proteome</keyword>
<dbReference type="InterPro" id="IPR057251">
    <property type="entry name" value="FP_C"/>
</dbReference>
<dbReference type="AlphaFoldDB" id="A0A921Z4S1"/>
<accession>A0A921Z4S1</accession>
<name>A0A921Z4S1_MANSE</name>
<evidence type="ECO:0000256" key="1">
    <source>
        <dbReference type="SAM" id="MobiDB-lite"/>
    </source>
</evidence>